<dbReference type="SUPFAM" id="SSF53850">
    <property type="entry name" value="Periplasmic binding protein-like II"/>
    <property type="match status" value="1"/>
</dbReference>
<feature type="non-terminal residue" evidence="1">
    <location>
        <position position="1"/>
    </location>
</feature>
<name>A0A844ENC1_9LACO</name>
<reference evidence="1 2" key="1">
    <citation type="submission" date="2019-11" db="EMBL/GenBank/DDBJ databases">
        <title>Draft Genome Sequence of Plant Growth-Promoting Rhizosphere-Associated Bacteria.</title>
        <authorList>
            <person name="Vasilyev I.Y."/>
            <person name="Radchenko V."/>
            <person name="Ilnitskaya E.V."/>
        </authorList>
    </citation>
    <scope>NUCLEOTIDE SEQUENCE [LARGE SCALE GENOMIC DNA]</scope>
    <source>
        <strain evidence="1 2">VRA_07sq_f</strain>
    </source>
</reference>
<protein>
    <submittedName>
        <fullName evidence="1">Peptide ABC transporter substrate-binding protein</fullName>
    </submittedName>
</protein>
<comment type="caution">
    <text evidence="1">The sequence shown here is derived from an EMBL/GenBank/DDBJ whole genome shotgun (WGS) entry which is preliminary data.</text>
</comment>
<dbReference type="Gene3D" id="3.40.190.10">
    <property type="entry name" value="Periplasmic binding protein-like II"/>
    <property type="match status" value="1"/>
</dbReference>
<dbReference type="EMBL" id="WKKY01000499">
    <property type="protein sequence ID" value="MSE21593.1"/>
    <property type="molecule type" value="Genomic_DNA"/>
</dbReference>
<evidence type="ECO:0000313" key="2">
    <source>
        <dbReference type="Proteomes" id="UP000491237"/>
    </source>
</evidence>
<accession>A0A844ENC1</accession>
<dbReference type="Proteomes" id="UP000491237">
    <property type="component" value="Unassembled WGS sequence"/>
</dbReference>
<gene>
    <name evidence="1" type="ORF">GKC44_10180</name>
</gene>
<sequence>TVSLRNIPFQTLLSRQKTHNYQVTMADWYADFADPITFLNILTTNNPSNVPQWSSKQYDRLIKASSTTDAGNADKRFEDMTKAQNILLENQGVTPLYQSASKNLLSSKVKGIIYNTAGATYNYKDAYVVK</sequence>
<dbReference type="AlphaFoldDB" id="A0A844ENC1"/>
<evidence type="ECO:0000313" key="1">
    <source>
        <dbReference type="EMBL" id="MSE21593.1"/>
    </source>
</evidence>
<dbReference type="Gene3D" id="3.10.105.10">
    <property type="entry name" value="Dipeptide-binding Protein, Domain 3"/>
    <property type="match status" value="1"/>
</dbReference>
<organism evidence="1 2">
    <name type="scientific">Lentilactobacillus parabuchneri</name>
    <dbReference type="NCBI Taxonomy" id="152331"/>
    <lineage>
        <taxon>Bacteria</taxon>
        <taxon>Bacillati</taxon>
        <taxon>Bacillota</taxon>
        <taxon>Bacilli</taxon>
        <taxon>Lactobacillales</taxon>
        <taxon>Lactobacillaceae</taxon>
        <taxon>Lentilactobacillus</taxon>
    </lineage>
</organism>
<proteinExistence type="predicted"/>